<evidence type="ECO:0000256" key="1">
    <source>
        <dbReference type="SAM" id="MobiDB-lite"/>
    </source>
</evidence>
<dbReference type="RefSeq" id="WP_144975141.1">
    <property type="nucleotide sequence ID" value="NZ_CP036289.1"/>
</dbReference>
<dbReference type="SUPFAM" id="SSF75169">
    <property type="entry name" value="DsrEFH-like"/>
    <property type="match status" value="1"/>
</dbReference>
<feature type="compositionally biased region" description="Gly residues" evidence="1">
    <location>
        <begin position="30"/>
        <end position="44"/>
    </location>
</feature>
<dbReference type="OrthoDB" id="254108at2"/>
<dbReference type="PANTHER" id="PTHR37691:SF1">
    <property type="entry name" value="BLR3518 PROTEIN"/>
    <property type="match status" value="1"/>
</dbReference>
<name>A0A518CC19_9BACT</name>
<reference evidence="4" key="1">
    <citation type="submission" date="2019-02" db="EMBL/GenBank/DDBJ databases">
        <title>Deep-cultivation of Planctomycetes and their phenomic and genomic characterization uncovers novel biology.</title>
        <authorList>
            <person name="Wiegand S."/>
            <person name="Jogler M."/>
            <person name="Boedeker C."/>
            <person name="Pinto D."/>
            <person name="Vollmers J."/>
            <person name="Rivas-Marin E."/>
            <person name="Kohn T."/>
            <person name="Peeters S.H."/>
            <person name="Heuer A."/>
            <person name="Rast P."/>
            <person name="Oberbeckmann S."/>
            <person name="Bunk B."/>
            <person name="Jeske O."/>
            <person name="Meyerdierks A."/>
            <person name="Storesund J.E."/>
            <person name="Kallscheuer N."/>
            <person name="Luecker S."/>
            <person name="Lage O.M."/>
            <person name="Pohl T."/>
            <person name="Merkel B.J."/>
            <person name="Hornburger P."/>
            <person name="Mueller R.-W."/>
            <person name="Bruemmer F."/>
            <person name="Labrenz M."/>
            <person name="Spormann A.M."/>
            <person name="Op den Camp H."/>
            <person name="Overmann J."/>
            <person name="Amann R."/>
            <person name="Jetten M.S.M."/>
            <person name="Mascher T."/>
            <person name="Medema M.H."/>
            <person name="Devos D.P."/>
            <person name="Kaster A.-K."/>
            <person name="Ovreas L."/>
            <person name="Rohde M."/>
            <person name="Galperin M.Y."/>
            <person name="Jogler C."/>
        </authorList>
    </citation>
    <scope>NUCLEOTIDE SEQUENCE [LARGE SCALE GENOMIC DNA]</scope>
    <source>
        <strain evidence="4">Pan97</strain>
    </source>
</reference>
<sequence precursor="true">MAAISSRVVLLVLLSLVWCSSVDAQGFGRGRMGRGPGQGQGPGHGQDDQHEVDMEVFHYLLENHQKIRRTVKELDNGVETLTESDVPSVAAHIKTHVEQMTVRLEKPSPIRMRDPLFAEIFQHTKKIKIEHEDTPKGVKVIETSDDPYVAGLIKAHAKVVSLFVERGFAEAHKNHPVPGRQPAEQSGKTFPKINGHGGVFNLSNAAQQPRSGSKIAVDITQSSEPDQLNLAIEKAARFVNLYAGAGKEPATVEIALVFHGDATLAVLNDDAYKSTYQTEGNPNLELLRDLHHAGVQMYVCGQSLQGKGKSAADVAVFVDTAVSALTTNVNLQSDGYTYIPLGN</sequence>
<keyword evidence="4" id="KW-1185">Reference proteome</keyword>
<accession>A0A518CC19</accession>
<dbReference type="KEGG" id="bvo:Pan97_38250"/>
<protein>
    <submittedName>
        <fullName evidence="3">DsrE/DsrF-like family protein</fullName>
    </submittedName>
</protein>
<gene>
    <name evidence="3" type="ORF">Pan97_38250</name>
</gene>
<dbReference type="Pfam" id="PF02635">
    <property type="entry name" value="DsrE"/>
    <property type="match status" value="1"/>
</dbReference>
<proteinExistence type="predicted"/>
<dbReference type="EMBL" id="CP036289">
    <property type="protein sequence ID" value="QDU76768.1"/>
    <property type="molecule type" value="Genomic_DNA"/>
</dbReference>
<evidence type="ECO:0000313" key="3">
    <source>
        <dbReference type="EMBL" id="QDU76768.1"/>
    </source>
</evidence>
<organism evidence="3 4">
    <name type="scientific">Bremerella volcania</name>
    <dbReference type="NCBI Taxonomy" id="2527984"/>
    <lineage>
        <taxon>Bacteria</taxon>
        <taxon>Pseudomonadati</taxon>
        <taxon>Planctomycetota</taxon>
        <taxon>Planctomycetia</taxon>
        <taxon>Pirellulales</taxon>
        <taxon>Pirellulaceae</taxon>
        <taxon>Bremerella</taxon>
    </lineage>
</organism>
<evidence type="ECO:0000256" key="2">
    <source>
        <dbReference type="SAM" id="SignalP"/>
    </source>
</evidence>
<keyword evidence="2" id="KW-0732">Signal</keyword>
<dbReference type="Proteomes" id="UP000318626">
    <property type="component" value="Chromosome"/>
</dbReference>
<evidence type="ECO:0000313" key="4">
    <source>
        <dbReference type="Proteomes" id="UP000318626"/>
    </source>
</evidence>
<dbReference type="AlphaFoldDB" id="A0A518CC19"/>
<dbReference type="Gene3D" id="3.40.1260.10">
    <property type="entry name" value="DsrEFH-like"/>
    <property type="match status" value="1"/>
</dbReference>
<dbReference type="PANTHER" id="PTHR37691">
    <property type="entry name" value="BLR3518 PROTEIN"/>
    <property type="match status" value="1"/>
</dbReference>
<feature type="region of interest" description="Disordered" evidence="1">
    <location>
        <begin position="30"/>
        <end position="49"/>
    </location>
</feature>
<feature type="signal peptide" evidence="2">
    <location>
        <begin position="1"/>
        <end position="24"/>
    </location>
</feature>
<dbReference type="InterPro" id="IPR027396">
    <property type="entry name" value="DsrEFH-like"/>
</dbReference>
<feature type="chain" id="PRO_5021727812" evidence="2">
    <location>
        <begin position="25"/>
        <end position="343"/>
    </location>
</feature>
<dbReference type="InterPro" id="IPR003787">
    <property type="entry name" value="Sulphur_relay_DsrE/F-like"/>
</dbReference>